<accession>A0A1K1LZT7</accession>
<dbReference type="SUPFAM" id="SSF55729">
    <property type="entry name" value="Acyl-CoA N-acyltransferases (Nat)"/>
    <property type="match status" value="1"/>
</dbReference>
<dbReference type="EMBL" id="FPIY01000001">
    <property type="protein sequence ID" value="SFW16386.1"/>
    <property type="molecule type" value="Genomic_DNA"/>
</dbReference>
<evidence type="ECO:0000313" key="2">
    <source>
        <dbReference type="EMBL" id="SFW16386.1"/>
    </source>
</evidence>
<evidence type="ECO:0000259" key="1">
    <source>
        <dbReference type="Pfam" id="PF13480"/>
    </source>
</evidence>
<evidence type="ECO:0000313" key="3">
    <source>
        <dbReference type="Proteomes" id="UP000183257"/>
    </source>
</evidence>
<protein>
    <submittedName>
        <fullName evidence="2">Acetyltransferase (GNAT) domain-containing protein</fullName>
    </submittedName>
</protein>
<dbReference type="GO" id="GO:0016740">
    <property type="term" value="F:transferase activity"/>
    <property type="evidence" value="ECO:0007669"/>
    <property type="project" value="UniProtKB-KW"/>
</dbReference>
<keyword evidence="2" id="KW-0808">Transferase</keyword>
<sequence length="415" mass="49739">MIHNNPFLSKTFIKKWLSHFLDDQKEVSFNLFPDLSFFKSAKKLVYINTAKTNTKGITYTIAKEESNTSLKKTFLIYDVHTFFNTQSVLNNSRYKIKKTIQYPGYLCELENFLSVKEYMQKRLSKNSNYKFNLYKRKLEHSFDISYNMYYGTITKEKYNSLFSAFKKLLIKRFNDKQETNNNLDPKEWDFYFDVTYPMLLEKKAALFVTYNKETPIAITLLNFSDTIAFDTIRVFDIDYSPFRLGTTSIIKQLDWCIANGIKFLDFSKGYYEYKERWATTTYNFEYHIVYDSKSIVSKITMHITLLFFNFKNYLRDKNIHKKFHQLTFALKNNTKKTEKTVPVKNNTSPVKENLKELSIFDVKNEHLLKYVYDFLYKKSEKLNDVRLYKITNQQNYYYIKGLQNVTTFMAYNLEE</sequence>
<name>A0A1K1LZT7_9FLAO</name>
<dbReference type="Proteomes" id="UP000183257">
    <property type="component" value="Unassembled WGS sequence"/>
</dbReference>
<dbReference type="Pfam" id="PF13480">
    <property type="entry name" value="Acetyltransf_6"/>
    <property type="match status" value="1"/>
</dbReference>
<dbReference type="AlphaFoldDB" id="A0A1K1LZT7"/>
<dbReference type="InterPro" id="IPR038740">
    <property type="entry name" value="BioF2-like_GNAT_dom"/>
</dbReference>
<dbReference type="STRING" id="76595.SAMN05660313_00222"/>
<dbReference type="InterPro" id="IPR016181">
    <property type="entry name" value="Acyl_CoA_acyltransferase"/>
</dbReference>
<gene>
    <name evidence="2" type="ORF">SAMN05660313_00222</name>
</gene>
<proteinExistence type="predicted"/>
<keyword evidence="3" id="KW-1185">Reference proteome</keyword>
<dbReference type="OrthoDB" id="1422531at2"/>
<feature type="domain" description="BioF2-like acetyltransferase" evidence="1">
    <location>
        <begin position="157"/>
        <end position="275"/>
    </location>
</feature>
<reference evidence="3" key="1">
    <citation type="submission" date="2016-11" db="EMBL/GenBank/DDBJ databases">
        <authorList>
            <person name="Varghese N."/>
            <person name="Submissions S."/>
        </authorList>
    </citation>
    <scope>NUCLEOTIDE SEQUENCE [LARGE SCALE GENOMIC DNA]</scope>
    <source>
        <strain evidence="3">DSM 24786</strain>
    </source>
</reference>
<organism evidence="2 3">
    <name type="scientific">Cellulophaga fucicola</name>
    <dbReference type="NCBI Taxonomy" id="76595"/>
    <lineage>
        <taxon>Bacteria</taxon>
        <taxon>Pseudomonadati</taxon>
        <taxon>Bacteroidota</taxon>
        <taxon>Flavobacteriia</taxon>
        <taxon>Flavobacteriales</taxon>
        <taxon>Flavobacteriaceae</taxon>
        <taxon>Cellulophaga</taxon>
    </lineage>
</organism>
<dbReference type="RefSeq" id="WP_072301917.1">
    <property type="nucleotide sequence ID" value="NZ_FPIY01000001.1"/>
</dbReference>